<dbReference type="Proteomes" id="UP000054324">
    <property type="component" value="Unassembled WGS sequence"/>
</dbReference>
<evidence type="ECO:0000313" key="2">
    <source>
        <dbReference type="Proteomes" id="UP000054324"/>
    </source>
</evidence>
<feature type="non-terminal residue" evidence="1">
    <location>
        <position position="1"/>
    </location>
</feature>
<evidence type="ECO:0000313" key="1">
    <source>
        <dbReference type="EMBL" id="KER20279.1"/>
    </source>
</evidence>
<dbReference type="EMBL" id="KL597072">
    <property type="protein sequence ID" value="KER20279.1"/>
    <property type="molecule type" value="Genomic_DNA"/>
</dbReference>
<accession>A0A074ZYM9</accession>
<protein>
    <submittedName>
        <fullName evidence="1">Uncharacterized protein</fullName>
    </submittedName>
</protein>
<reference evidence="1 2" key="1">
    <citation type="submission" date="2013-11" db="EMBL/GenBank/DDBJ databases">
        <title>Opisthorchis viverrini - life in the bile duct.</title>
        <authorList>
            <person name="Young N.D."/>
            <person name="Nagarajan N."/>
            <person name="Lin S.J."/>
            <person name="Korhonen P.K."/>
            <person name="Jex A.R."/>
            <person name="Hall R.S."/>
            <person name="Safavi-Hemami H."/>
            <person name="Kaewkong W."/>
            <person name="Bertrand D."/>
            <person name="Gao S."/>
            <person name="Seet Q."/>
            <person name="Wongkham S."/>
            <person name="Teh B.T."/>
            <person name="Wongkham C."/>
            <person name="Intapan P.M."/>
            <person name="Maleewong W."/>
            <person name="Yang X."/>
            <person name="Hu M."/>
            <person name="Wang Z."/>
            <person name="Hofmann A."/>
            <person name="Sternberg P.W."/>
            <person name="Tan P."/>
            <person name="Wang J."/>
            <person name="Gasser R.B."/>
        </authorList>
    </citation>
    <scope>NUCLEOTIDE SEQUENCE [LARGE SCALE GENOMIC DNA]</scope>
</reference>
<dbReference type="CTD" id="20329524"/>
<organism evidence="1 2">
    <name type="scientific">Opisthorchis viverrini</name>
    <name type="common">Southeast Asian liver fluke</name>
    <dbReference type="NCBI Taxonomy" id="6198"/>
    <lineage>
        <taxon>Eukaryota</taxon>
        <taxon>Metazoa</taxon>
        <taxon>Spiralia</taxon>
        <taxon>Lophotrochozoa</taxon>
        <taxon>Platyhelminthes</taxon>
        <taxon>Trematoda</taxon>
        <taxon>Digenea</taxon>
        <taxon>Opisthorchiida</taxon>
        <taxon>Opisthorchiata</taxon>
        <taxon>Opisthorchiidae</taxon>
        <taxon>Opisthorchis</taxon>
    </lineage>
</organism>
<dbReference type="GeneID" id="20329524"/>
<proteinExistence type="predicted"/>
<keyword evidence="2" id="KW-1185">Reference proteome</keyword>
<feature type="non-terminal residue" evidence="1">
    <location>
        <position position="151"/>
    </location>
</feature>
<name>A0A074ZYM9_OPIVI</name>
<dbReference type="AlphaFoldDB" id="A0A074ZYM9"/>
<gene>
    <name evidence="1" type="ORF">T265_15359</name>
</gene>
<dbReference type="KEGG" id="ovi:T265_15359"/>
<sequence>FDLRDPLENLLRGVFRRSYYTPHFLCDICCIVELKRVETRDVHFYGSHMLVDLTLMWEQLDTRCTTYSLLSSETFISTASQVDDRLAADTYGIMLTEAATFQCPGSSSTSFPSVYRVDAREPCLPNTTVGARLLELIFAYFPDPGQTEATC</sequence>
<dbReference type="RefSeq" id="XP_009175983.1">
    <property type="nucleotide sequence ID" value="XM_009177719.1"/>
</dbReference>